<evidence type="ECO:0000259" key="1">
    <source>
        <dbReference type="Pfam" id="PF00266"/>
    </source>
</evidence>
<dbReference type="InterPro" id="IPR015424">
    <property type="entry name" value="PyrdxlP-dep_Trfase"/>
</dbReference>
<dbReference type="InterPro" id="IPR015421">
    <property type="entry name" value="PyrdxlP-dep_Trfase_major"/>
</dbReference>
<feature type="domain" description="Aminotransferase class V" evidence="1">
    <location>
        <begin position="105"/>
        <end position="512"/>
    </location>
</feature>
<dbReference type="PANTHER" id="PTHR43586">
    <property type="entry name" value="CYSTEINE DESULFURASE"/>
    <property type="match status" value="1"/>
</dbReference>
<proteinExistence type="predicted"/>
<evidence type="ECO:0000313" key="3">
    <source>
        <dbReference type="Proteomes" id="UP000283530"/>
    </source>
</evidence>
<sequence length="604" mass="67281">MPNIDTPQPILPTASQWPESGEKMVISCLDEKEESNGDKYDLFRSIRVGTDNIDYDNGADKLKWLQSQIIGVNAEFQSPFGRRLVTYSDYTASGRFLRFVEDWLEMDALPFYGNTHTTDSYVGLHTGRLVDEASHYIKRCMGAGTNDVLLFCGSGCTAAIKRLQEVMGVTVPSILRSRVVDCLAPSERWVVFTGPYEHHSNLLSWRQSLAQVVEIKLHEDSGLIDMDTLVEALELPEFSGRPKLGSFSACSNVTGIYTDTRGIARVLHEHGAYACFDFACSGPYVKIDMKSGEMDGSDAVFLSPHKFIGGPGSPGILLMSDALYGLKGTPPSTSGGGTVHYVNGYDDEDTIYCKDIEEREDAGTPGIVQKIRAALAFRIKEYMGYSLIYDQENLLMQRVLEALSDNPNIQVLGNNSCTERQPIISFLIYPESDTQCQKHLHCRFVTKLLNDLFGIQARGGCSCAGPYGHMLLGISKACAVAIRSAIELGYEGLKPGWTRISLSYYTPVEEMEFVVSAIKFIAKYGHRFLPLYHFDWTTGAWNFLSSNIKKLSPASASSENHQHIRNKYEDYMNTAEHIANTLSDCPEERTLPEDIDPQLVNFRI</sequence>
<dbReference type="SUPFAM" id="SSF53383">
    <property type="entry name" value="PLP-dependent transferases"/>
    <property type="match status" value="1"/>
</dbReference>
<organism evidence="2 3">
    <name type="scientific">Cinnamomum micranthum f. kanehirae</name>
    <dbReference type="NCBI Taxonomy" id="337451"/>
    <lineage>
        <taxon>Eukaryota</taxon>
        <taxon>Viridiplantae</taxon>
        <taxon>Streptophyta</taxon>
        <taxon>Embryophyta</taxon>
        <taxon>Tracheophyta</taxon>
        <taxon>Spermatophyta</taxon>
        <taxon>Magnoliopsida</taxon>
        <taxon>Magnoliidae</taxon>
        <taxon>Laurales</taxon>
        <taxon>Lauraceae</taxon>
        <taxon>Cinnamomum</taxon>
    </lineage>
</organism>
<dbReference type="Gene3D" id="3.90.1150.10">
    <property type="entry name" value="Aspartate Aminotransferase, domain 1"/>
    <property type="match status" value="1"/>
</dbReference>
<dbReference type="STRING" id="337451.A0A3S3NJS0"/>
<keyword evidence="3" id="KW-1185">Reference proteome</keyword>
<evidence type="ECO:0000313" key="2">
    <source>
        <dbReference type="EMBL" id="RWR81066.1"/>
    </source>
</evidence>
<dbReference type="OrthoDB" id="420046at2759"/>
<reference evidence="2 3" key="1">
    <citation type="journal article" date="2019" name="Nat. Plants">
        <title>Stout camphor tree genome fills gaps in understanding of flowering plant genome evolution.</title>
        <authorList>
            <person name="Chaw S.M."/>
            <person name="Liu Y.C."/>
            <person name="Wu Y.W."/>
            <person name="Wang H.Y."/>
            <person name="Lin C.I."/>
            <person name="Wu C.S."/>
            <person name="Ke H.M."/>
            <person name="Chang L.Y."/>
            <person name="Hsu C.Y."/>
            <person name="Yang H.T."/>
            <person name="Sudianto E."/>
            <person name="Hsu M.H."/>
            <person name="Wu K.P."/>
            <person name="Wang L.N."/>
            <person name="Leebens-Mack J.H."/>
            <person name="Tsai I.J."/>
        </authorList>
    </citation>
    <scope>NUCLEOTIDE SEQUENCE [LARGE SCALE GENOMIC DNA]</scope>
    <source>
        <strain evidence="3">cv. Chaw 1501</strain>
        <tissue evidence="2">Young leaves</tissue>
    </source>
</reference>
<dbReference type="PANTHER" id="PTHR43586:SF19">
    <property type="entry name" value="OS01G0729600 PROTEIN"/>
    <property type="match status" value="1"/>
</dbReference>
<dbReference type="Proteomes" id="UP000283530">
    <property type="component" value="Unassembled WGS sequence"/>
</dbReference>
<name>A0A3S3NJS0_9MAGN</name>
<gene>
    <name evidence="2" type="ORF">CKAN_00973300</name>
</gene>
<dbReference type="AlphaFoldDB" id="A0A3S3NJS0"/>
<dbReference type="InterPro" id="IPR000192">
    <property type="entry name" value="Aminotrans_V_dom"/>
</dbReference>
<accession>A0A3S3NJS0</accession>
<comment type="caution">
    <text evidence="2">The sequence shown here is derived from an EMBL/GenBank/DDBJ whole genome shotgun (WGS) entry which is preliminary data.</text>
</comment>
<dbReference type="Gene3D" id="3.40.640.10">
    <property type="entry name" value="Type I PLP-dependent aspartate aminotransferase-like (Major domain)"/>
    <property type="match status" value="1"/>
</dbReference>
<dbReference type="EMBL" id="QPKB01000003">
    <property type="protein sequence ID" value="RWR81066.1"/>
    <property type="molecule type" value="Genomic_DNA"/>
</dbReference>
<dbReference type="InterPro" id="IPR015422">
    <property type="entry name" value="PyrdxlP-dep_Trfase_small"/>
</dbReference>
<protein>
    <submittedName>
        <fullName evidence="2">Cysteine desulfurase SufS-like protein</fullName>
    </submittedName>
</protein>
<dbReference type="Pfam" id="PF00266">
    <property type="entry name" value="Aminotran_5"/>
    <property type="match status" value="1"/>
</dbReference>